<evidence type="ECO:0000313" key="6">
    <source>
        <dbReference type="EMBL" id="RCS54224.1"/>
    </source>
</evidence>
<dbReference type="GO" id="GO:0005524">
    <property type="term" value="F:ATP binding"/>
    <property type="evidence" value="ECO:0007669"/>
    <property type="project" value="UniProtKB-KW"/>
</dbReference>
<dbReference type="Pfam" id="PF17863">
    <property type="entry name" value="AAA_lid_2"/>
    <property type="match status" value="1"/>
</dbReference>
<protein>
    <submittedName>
        <fullName evidence="6">MoxR family ATPase</fullName>
    </submittedName>
</protein>
<comment type="caution">
    <text evidence="6">The sequence shown here is derived from an EMBL/GenBank/DDBJ whole genome shotgun (WGS) entry which is preliminary data.</text>
</comment>
<dbReference type="EMBL" id="QPEX01000010">
    <property type="protein sequence ID" value="RCS54224.1"/>
    <property type="molecule type" value="Genomic_DNA"/>
</dbReference>
<dbReference type="FunFam" id="3.40.50.300:FF:000640">
    <property type="entry name" value="MoxR family ATPase"/>
    <property type="match status" value="1"/>
</dbReference>
<dbReference type="SUPFAM" id="SSF52540">
    <property type="entry name" value="P-loop containing nucleoside triphosphate hydrolases"/>
    <property type="match status" value="1"/>
</dbReference>
<feature type="domain" description="ChlI/MoxR AAA lid" evidence="5">
    <location>
        <begin position="262"/>
        <end position="326"/>
    </location>
</feature>
<dbReference type="InterPro" id="IPR011703">
    <property type="entry name" value="ATPase_AAA-3"/>
</dbReference>
<evidence type="ECO:0000259" key="4">
    <source>
        <dbReference type="Pfam" id="PF07726"/>
    </source>
</evidence>
<evidence type="ECO:0000256" key="1">
    <source>
        <dbReference type="ARBA" id="ARBA00022741"/>
    </source>
</evidence>
<dbReference type="Proteomes" id="UP000253562">
    <property type="component" value="Unassembled WGS sequence"/>
</dbReference>
<evidence type="ECO:0000256" key="2">
    <source>
        <dbReference type="ARBA" id="ARBA00022840"/>
    </source>
</evidence>
<dbReference type="Gene3D" id="3.40.50.300">
    <property type="entry name" value="P-loop containing nucleotide triphosphate hydrolases"/>
    <property type="match status" value="1"/>
</dbReference>
<evidence type="ECO:0000259" key="5">
    <source>
        <dbReference type="Pfam" id="PF17863"/>
    </source>
</evidence>
<dbReference type="PANTHER" id="PTHR42759">
    <property type="entry name" value="MOXR FAMILY PROTEIN"/>
    <property type="match status" value="1"/>
</dbReference>
<dbReference type="InterPro" id="IPR050764">
    <property type="entry name" value="CbbQ/NirQ/NorQ/GpvN"/>
</dbReference>
<dbReference type="PIRSF" id="PIRSF002849">
    <property type="entry name" value="AAA_ATPase_chaperone_MoxR_prd"/>
    <property type="match status" value="1"/>
</dbReference>
<dbReference type="OrthoDB" id="9773454at2"/>
<reference evidence="6 7" key="1">
    <citation type="submission" date="2018-07" db="EMBL/GenBank/DDBJ databases">
        <title>Comparative genomes isolates from brazilian mangrove.</title>
        <authorList>
            <person name="De Araujo J.E."/>
            <person name="Taketani R.G."/>
            <person name="Silva M.C.P."/>
            <person name="Lourenco M.V."/>
            <person name="Oliveira V.M."/>
            <person name="Andreote F.D."/>
        </authorList>
    </citation>
    <scope>NUCLEOTIDE SEQUENCE [LARGE SCALE GENOMIC DNA]</scope>
    <source>
        <strain evidence="6 7">HEX PRIS-MGV</strain>
    </source>
</reference>
<dbReference type="AlphaFoldDB" id="A0A368KXP6"/>
<keyword evidence="2" id="KW-0067">ATP-binding</keyword>
<keyword evidence="1" id="KW-0547">Nucleotide-binding</keyword>
<evidence type="ECO:0000313" key="7">
    <source>
        <dbReference type="Proteomes" id="UP000253562"/>
    </source>
</evidence>
<sequence>MANDPISQSDVAAVQACENAYGKLRDELSKVIVGQADVIEQVLVAMFAKGHALLEGVPGLAKTLLVSSLAESLHLSFKRIQFTPDLMPSDITGTEIIQEDLETKKRRYEFLEGPIFANLILADEINRTPPKTQAAMLEAMQERQVSAGGTIRKLPDPFFVLATQNPLEQEGTYPMPEAQLDRFLLHIRVDYPTGAEEWEIARRVTAGAQESISACMTGQQIAEFQQLVKRVPVSDQVLGYAWALIRATRPGTPEAPEFVNQWVAWGAGPRGLLTLVTCAKARAILYGRYHASIGDVQAMVKPALRHRLAANYSAQANGYTSDKLIEMLLAEISAEKTYACPAA</sequence>
<name>A0A368KXP6_9BACT</name>
<accession>A0A368KXP6</accession>
<comment type="similarity">
    <text evidence="3">Belongs to the MoxR family.</text>
</comment>
<dbReference type="GO" id="GO:0016887">
    <property type="term" value="F:ATP hydrolysis activity"/>
    <property type="evidence" value="ECO:0007669"/>
    <property type="project" value="InterPro"/>
</dbReference>
<gene>
    <name evidence="6" type="ORF">DTL42_03495</name>
</gene>
<dbReference type="PANTHER" id="PTHR42759:SF1">
    <property type="entry name" value="MAGNESIUM-CHELATASE SUBUNIT CHLD"/>
    <property type="match status" value="1"/>
</dbReference>
<dbReference type="InterPro" id="IPR041628">
    <property type="entry name" value="ChlI/MoxR_AAA_lid"/>
</dbReference>
<proteinExistence type="inferred from homology"/>
<organism evidence="6 7">
    <name type="scientific">Bremerella cremea</name>
    <dbReference type="NCBI Taxonomy" id="1031537"/>
    <lineage>
        <taxon>Bacteria</taxon>
        <taxon>Pseudomonadati</taxon>
        <taxon>Planctomycetota</taxon>
        <taxon>Planctomycetia</taxon>
        <taxon>Pirellulales</taxon>
        <taxon>Pirellulaceae</taxon>
        <taxon>Bremerella</taxon>
    </lineage>
</organism>
<dbReference type="RefSeq" id="WP_114367290.1">
    <property type="nucleotide sequence ID" value="NZ_QPEX01000010.1"/>
</dbReference>
<dbReference type="InterPro" id="IPR027417">
    <property type="entry name" value="P-loop_NTPase"/>
</dbReference>
<feature type="domain" description="ATPase AAA-3" evidence="4">
    <location>
        <begin position="51"/>
        <end position="185"/>
    </location>
</feature>
<dbReference type="Pfam" id="PF07726">
    <property type="entry name" value="AAA_3"/>
    <property type="match status" value="1"/>
</dbReference>
<evidence type="ECO:0000256" key="3">
    <source>
        <dbReference type="ARBA" id="ARBA00061607"/>
    </source>
</evidence>
<dbReference type="CDD" id="cd00009">
    <property type="entry name" value="AAA"/>
    <property type="match status" value="1"/>
</dbReference>
<dbReference type="Gene3D" id="1.10.8.80">
    <property type="entry name" value="Magnesium chelatase subunit I, C-Terminal domain"/>
    <property type="match status" value="1"/>
</dbReference>